<feature type="transmembrane region" description="Helical" evidence="1">
    <location>
        <begin position="31"/>
        <end position="48"/>
    </location>
</feature>
<keyword evidence="1" id="KW-0812">Transmembrane</keyword>
<dbReference type="AlphaFoldDB" id="A0A5A9ZBR1"/>
<evidence type="ECO:0000313" key="2">
    <source>
        <dbReference type="EMBL" id="KAA0914688.1"/>
    </source>
</evidence>
<keyword evidence="3" id="KW-1185">Reference proteome</keyword>
<reference evidence="2 3" key="1">
    <citation type="submission" date="2019-07" db="EMBL/GenBank/DDBJ databases">
        <title>Aquicoccus porphyridii gen. nov., sp. nov., isolated from a small marine red alga, Porphyridium marinum.</title>
        <authorList>
            <person name="Liu L."/>
        </authorList>
    </citation>
    <scope>NUCLEOTIDE SEQUENCE [LARGE SCALE GENOMIC DNA]</scope>
    <source>
        <strain evidence="2 3">L1 8-17</strain>
    </source>
</reference>
<dbReference type="Pfam" id="PF09997">
    <property type="entry name" value="DUF2238"/>
    <property type="match status" value="1"/>
</dbReference>
<accession>A0A5A9ZBR1</accession>
<dbReference type="RefSeq" id="WP_111366667.1">
    <property type="nucleotide sequence ID" value="NZ_JASHJG010000022.1"/>
</dbReference>
<sequence length="222" mass="25409">MIREQSWLTKLIWVALLIAAADALWNWQLSLVFIALATLTLSMAPAMVARWAQIHVPATFMLAVVAFVGGTLFLGEVYGFYVRFWWWDILMHFGSAMGFGLIGFVIVFMLFQGDRFAAPHWVIAFFAFCFAMMIGAVWEIFEFAMDQVFGMNMQKSPLDTMVDLIVDMIGALLAAIAGWLYLKGISAPGVHRLIDEFIERNPRYFRRFRQIDVTRARRDDAD</sequence>
<dbReference type="EMBL" id="VINQ01000008">
    <property type="protein sequence ID" value="KAA0914688.1"/>
    <property type="molecule type" value="Genomic_DNA"/>
</dbReference>
<organism evidence="2 3">
    <name type="scientific">Aquicoccus porphyridii</name>
    <dbReference type="NCBI Taxonomy" id="1852029"/>
    <lineage>
        <taxon>Bacteria</taxon>
        <taxon>Pseudomonadati</taxon>
        <taxon>Pseudomonadota</taxon>
        <taxon>Alphaproteobacteria</taxon>
        <taxon>Rhodobacterales</taxon>
        <taxon>Paracoccaceae</taxon>
        <taxon>Aquicoccus</taxon>
    </lineage>
</organism>
<feature type="transmembrane region" description="Helical" evidence="1">
    <location>
        <begin position="123"/>
        <end position="141"/>
    </location>
</feature>
<dbReference type="Proteomes" id="UP000325291">
    <property type="component" value="Unassembled WGS sequence"/>
</dbReference>
<feature type="transmembrane region" description="Helical" evidence="1">
    <location>
        <begin position="7"/>
        <end position="25"/>
    </location>
</feature>
<dbReference type="InterPro" id="IPR014509">
    <property type="entry name" value="YjdF-like"/>
</dbReference>
<evidence type="ECO:0000256" key="1">
    <source>
        <dbReference type="SAM" id="Phobius"/>
    </source>
</evidence>
<evidence type="ECO:0000313" key="3">
    <source>
        <dbReference type="Proteomes" id="UP000325291"/>
    </source>
</evidence>
<comment type="caution">
    <text evidence="2">The sequence shown here is derived from an EMBL/GenBank/DDBJ whole genome shotgun (WGS) entry which is preliminary data.</text>
</comment>
<gene>
    <name evidence="2" type="ORF">FLO80_11810</name>
</gene>
<feature type="transmembrane region" description="Helical" evidence="1">
    <location>
        <begin position="93"/>
        <end position="111"/>
    </location>
</feature>
<proteinExistence type="predicted"/>
<feature type="transmembrane region" description="Helical" evidence="1">
    <location>
        <begin position="60"/>
        <end position="81"/>
    </location>
</feature>
<protein>
    <recommendedName>
        <fullName evidence="4">DUF2238 domain-containing protein</fullName>
    </recommendedName>
</protein>
<keyword evidence="1" id="KW-1133">Transmembrane helix</keyword>
<keyword evidence="1" id="KW-0472">Membrane</keyword>
<evidence type="ECO:0008006" key="4">
    <source>
        <dbReference type="Google" id="ProtNLM"/>
    </source>
</evidence>
<feature type="transmembrane region" description="Helical" evidence="1">
    <location>
        <begin position="161"/>
        <end position="182"/>
    </location>
</feature>
<name>A0A5A9ZBR1_9RHOB</name>